<name>A0A7Y3X9W8_9GAMM</name>
<reference evidence="1 2" key="1">
    <citation type="submission" date="2020-05" db="EMBL/GenBank/DDBJ databases">
        <authorList>
            <person name="Ruan W."/>
            <person name="Jeon C.O."/>
            <person name="Chun B.H."/>
        </authorList>
    </citation>
    <scope>NUCLEOTIDE SEQUENCE [LARGE SCALE GENOMIC DNA]</scope>
    <source>
        <strain evidence="1 2">TBZ9</strain>
    </source>
</reference>
<dbReference type="InterPro" id="IPR007833">
    <property type="entry name" value="Capsule_polysaccharide_synth"/>
</dbReference>
<organism evidence="1 2">
    <name type="scientific">Vreelandella azerica</name>
    <dbReference type="NCBI Taxonomy" id="2732867"/>
    <lineage>
        <taxon>Bacteria</taxon>
        <taxon>Pseudomonadati</taxon>
        <taxon>Pseudomonadota</taxon>
        <taxon>Gammaproteobacteria</taxon>
        <taxon>Oceanospirillales</taxon>
        <taxon>Halomonadaceae</taxon>
        <taxon>Vreelandella</taxon>
    </lineage>
</organism>
<sequence>MEKVTAGYTSQGIRNIVALDAFLPEISRFKRLAPFTSKPDAVVGWGLKPTSQHARQYAKRHQLPYLALEDGFLRSLGLGSQGYQPVSMVVDQLGIYYDASGPSDLEELLNHADFSEQELERAEHCIQQLTVHRLSKYNHAPDQPLELPDKPHVLVVDQTAGDASIAYGQANAESFNAMLEAALSQHPDADILIKVHPDVIAGKKSGHFSSAFDHPRCRVIGEDINPWALFDCVEHVYVVTSQLGFEALLAGKQVHCFGQPFYAGWGLTHDALKCPRRQRQRHLKEVFAGAYLRYTRYANPYTREASTLEACIDLIADQRRQQERYRGEWLACGFSGWKKRFIGDFLGDQARITYQSELPDTASSSNASTSARVLTWASRLKTAKTGSTAEIWKMEDGFVRSVGLGVDLTQPLSLVIDQSGIYYDARQPSDLEQILSQHDFDQHLCQRASRIRQRLVALKLSKYNIKGEQSIDFPANRRIVLVPGQVESDASIACGSPQIQTNAALLAAVRQAEPDALIAYKAHPDVVGGARLGQLSADAHSHYDIDVSQCDISTLLERVDAVHTMSSLTGFEALLRGKQVYTHGLPFYAGWGLTEDALACPRRQRQLSLDALLAGTLIIYPGYADPTTHQLCHIESVITLLEQARLRPRHLTWKQQLYRHYRNLLIGRH</sequence>
<evidence type="ECO:0000313" key="1">
    <source>
        <dbReference type="EMBL" id="NOG30704.1"/>
    </source>
</evidence>
<dbReference type="GO" id="GO:0000271">
    <property type="term" value="P:polysaccharide biosynthetic process"/>
    <property type="evidence" value="ECO:0007669"/>
    <property type="project" value="InterPro"/>
</dbReference>
<dbReference type="CDD" id="cd16439">
    <property type="entry name" value="beta_Kdo_transferase_KpsC_2"/>
    <property type="match status" value="1"/>
</dbReference>
<reference evidence="1 2" key="2">
    <citation type="submission" date="2020-06" db="EMBL/GenBank/DDBJ databases">
        <title>Halomonas songnenensis sp. nov., a moderately halophilic bacterium isolated from saline and alkaline soils.</title>
        <authorList>
            <person name="Jiang J."/>
            <person name="Pan Y."/>
        </authorList>
    </citation>
    <scope>NUCLEOTIDE SEQUENCE [LARGE SCALE GENOMIC DNA]</scope>
    <source>
        <strain evidence="1 2">TBZ9</strain>
    </source>
</reference>
<dbReference type="Pfam" id="PF05159">
    <property type="entry name" value="Capsule_synth"/>
    <property type="match status" value="2"/>
</dbReference>
<dbReference type="AlphaFoldDB" id="A0A7Y3X9W8"/>
<dbReference type="CDD" id="cd16440">
    <property type="entry name" value="beta_Kdo_transferase_KpsC_1"/>
    <property type="match status" value="1"/>
</dbReference>
<keyword evidence="2" id="KW-1185">Reference proteome</keyword>
<protein>
    <submittedName>
        <fullName evidence="1">Capsular polysaccharide biosynthesis protein</fullName>
    </submittedName>
</protein>
<gene>
    <name evidence="1" type="ORF">HLB35_01005</name>
</gene>
<evidence type="ECO:0000313" key="2">
    <source>
        <dbReference type="Proteomes" id="UP000588806"/>
    </source>
</evidence>
<dbReference type="RefSeq" id="WP_171701182.1">
    <property type="nucleotide sequence ID" value="NZ_JABFHI010000001.1"/>
</dbReference>
<accession>A0A7Y3X9W8</accession>
<dbReference type="GO" id="GO:0015774">
    <property type="term" value="P:polysaccharide transport"/>
    <property type="evidence" value="ECO:0007669"/>
    <property type="project" value="InterPro"/>
</dbReference>
<proteinExistence type="predicted"/>
<comment type="caution">
    <text evidence="1">The sequence shown here is derived from an EMBL/GenBank/DDBJ whole genome shotgun (WGS) entry which is preliminary data.</text>
</comment>
<dbReference type="Proteomes" id="UP000588806">
    <property type="component" value="Unassembled WGS sequence"/>
</dbReference>
<dbReference type="EMBL" id="JABFHI010000001">
    <property type="protein sequence ID" value="NOG30704.1"/>
    <property type="molecule type" value="Genomic_DNA"/>
</dbReference>